<gene>
    <name evidence="1" type="ORF">GKE10_14935</name>
</gene>
<dbReference type="EMBL" id="WKQM01000065">
    <property type="protein sequence ID" value="MSC53151.1"/>
    <property type="molecule type" value="Genomic_DNA"/>
</dbReference>
<organism evidence="1 2">
    <name type="scientific">Faecalibacterium prausnitzii</name>
    <dbReference type="NCBI Taxonomy" id="853"/>
    <lineage>
        <taxon>Bacteria</taxon>
        <taxon>Bacillati</taxon>
        <taxon>Bacillota</taxon>
        <taxon>Clostridia</taxon>
        <taxon>Eubacteriales</taxon>
        <taxon>Oscillospiraceae</taxon>
        <taxon>Faecalibacterium</taxon>
    </lineage>
</organism>
<dbReference type="Proteomes" id="UP000462091">
    <property type="component" value="Unassembled WGS sequence"/>
</dbReference>
<evidence type="ECO:0000313" key="1">
    <source>
        <dbReference type="EMBL" id="MSC53151.1"/>
    </source>
</evidence>
<name>A0A844DL93_9FIRM</name>
<comment type="caution">
    <text evidence="1">The sequence shown here is derived from an EMBL/GenBank/DDBJ whole genome shotgun (WGS) entry which is preliminary data.</text>
</comment>
<protein>
    <submittedName>
        <fullName evidence="1">Uncharacterized protein</fullName>
    </submittedName>
</protein>
<dbReference type="AlphaFoldDB" id="A0A844DL93"/>
<proteinExistence type="predicted"/>
<accession>A0A844DL93</accession>
<evidence type="ECO:0000313" key="2">
    <source>
        <dbReference type="Proteomes" id="UP000462091"/>
    </source>
</evidence>
<sequence length="108" mass="12619">MRCLVGAFMNLQQRINKLPQLSSSFSFGKDIDNIHSFIFNETSKDKIEDLLRKWVSGNQPCVFGKLARKKIKGLDFHLSIVNSPQLYNDDGHLFDFLRNERVRFKERA</sequence>
<reference evidence="1 2" key="1">
    <citation type="journal article" date="2019" name="Nat. Med.">
        <title>A library of human gut bacterial isolates paired with longitudinal multiomics data enables mechanistic microbiome research.</title>
        <authorList>
            <person name="Poyet M."/>
            <person name="Groussin M."/>
            <person name="Gibbons S.M."/>
            <person name="Avila-Pacheco J."/>
            <person name="Jiang X."/>
            <person name="Kearney S.M."/>
            <person name="Perrotta A.R."/>
            <person name="Berdy B."/>
            <person name="Zhao S."/>
            <person name="Lieberman T.D."/>
            <person name="Swanson P.K."/>
            <person name="Smith M."/>
            <person name="Roesemann S."/>
            <person name="Alexander J.E."/>
            <person name="Rich S.A."/>
            <person name="Livny J."/>
            <person name="Vlamakis H."/>
            <person name="Clish C."/>
            <person name="Bullock K."/>
            <person name="Deik A."/>
            <person name="Scott J."/>
            <person name="Pierce K.A."/>
            <person name="Xavier R.J."/>
            <person name="Alm E.J."/>
        </authorList>
    </citation>
    <scope>NUCLEOTIDE SEQUENCE [LARGE SCALE GENOMIC DNA]</scope>
    <source>
        <strain evidence="1 2">BIOML-B1</strain>
    </source>
</reference>
<feature type="non-terminal residue" evidence="1">
    <location>
        <position position="108"/>
    </location>
</feature>